<evidence type="ECO:0000313" key="2">
    <source>
        <dbReference type="Proteomes" id="UP000828390"/>
    </source>
</evidence>
<keyword evidence="2" id="KW-1185">Reference proteome</keyword>
<sequence>MKELHQKGDFKQLSATVDTQHQQLIHMKDDFDKNIKTLEKSYKKILEEINAL</sequence>
<dbReference type="AlphaFoldDB" id="A0A9D4GS79"/>
<reference evidence="1" key="2">
    <citation type="submission" date="2020-11" db="EMBL/GenBank/DDBJ databases">
        <authorList>
            <person name="McCartney M.A."/>
            <person name="Auch B."/>
            <person name="Kono T."/>
            <person name="Mallez S."/>
            <person name="Becker A."/>
            <person name="Gohl D.M."/>
            <person name="Silverstein K.A.T."/>
            <person name="Koren S."/>
            <person name="Bechman K.B."/>
            <person name="Herman A."/>
            <person name="Abrahante J.E."/>
            <person name="Garbe J."/>
        </authorList>
    </citation>
    <scope>NUCLEOTIDE SEQUENCE</scope>
    <source>
        <strain evidence="1">Duluth1</strain>
        <tissue evidence="1">Whole animal</tissue>
    </source>
</reference>
<name>A0A9D4GS79_DREPO</name>
<accession>A0A9D4GS79</accession>
<proteinExistence type="predicted"/>
<comment type="caution">
    <text evidence="1">The sequence shown here is derived from an EMBL/GenBank/DDBJ whole genome shotgun (WGS) entry which is preliminary data.</text>
</comment>
<gene>
    <name evidence="1" type="ORF">DPMN_122289</name>
</gene>
<organism evidence="1 2">
    <name type="scientific">Dreissena polymorpha</name>
    <name type="common">Zebra mussel</name>
    <name type="synonym">Mytilus polymorpha</name>
    <dbReference type="NCBI Taxonomy" id="45954"/>
    <lineage>
        <taxon>Eukaryota</taxon>
        <taxon>Metazoa</taxon>
        <taxon>Spiralia</taxon>
        <taxon>Lophotrochozoa</taxon>
        <taxon>Mollusca</taxon>
        <taxon>Bivalvia</taxon>
        <taxon>Autobranchia</taxon>
        <taxon>Heteroconchia</taxon>
        <taxon>Euheterodonta</taxon>
        <taxon>Imparidentia</taxon>
        <taxon>Neoheterodontei</taxon>
        <taxon>Myida</taxon>
        <taxon>Dreissenoidea</taxon>
        <taxon>Dreissenidae</taxon>
        <taxon>Dreissena</taxon>
    </lineage>
</organism>
<dbReference type="Proteomes" id="UP000828390">
    <property type="component" value="Unassembled WGS sequence"/>
</dbReference>
<reference evidence="1" key="1">
    <citation type="journal article" date="2019" name="bioRxiv">
        <title>The Genome of the Zebra Mussel, Dreissena polymorpha: A Resource for Invasive Species Research.</title>
        <authorList>
            <person name="McCartney M.A."/>
            <person name="Auch B."/>
            <person name="Kono T."/>
            <person name="Mallez S."/>
            <person name="Zhang Y."/>
            <person name="Obille A."/>
            <person name="Becker A."/>
            <person name="Abrahante J.E."/>
            <person name="Garbe J."/>
            <person name="Badalamenti J.P."/>
            <person name="Herman A."/>
            <person name="Mangelson H."/>
            <person name="Liachko I."/>
            <person name="Sullivan S."/>
            <person name="Sone E.D."/>
            <person name="Koren S."/>
            <person name="Silverstein K.A.T."/>
            <person name="Beckman K.B."/>
            <person name="Gohl D.M."/>
        </authorList>
    </citation>
    <scope>NUCLEOTIDE SEQUENCE</scope>
    <source>
        <strain evidence="1">Duluth1</strain>
        <tissue evidence="1">Whole animal</tissue>
    </source>
</reference>
<evidence type="ECO:0000313" key="1">
    <source>
        <dbReference type="EMBL" id="KAH3820545.1"/>
    </source>
</evidence>
<dbReference type="EMBL" id="JAIWYP010000005">
    <property type="protein sequence ID" value="KAH3820545.1"/>
    <property type="molecule type" value="Genomic_DNA"/>
</dbReference>
<protein>
    <submittedName>
        <fullName evidence="1">Uncharacterized protein</fullName>
    </submittedName>
</protein>